<evidence type="ECO:0000313" key="1">
    <source>
        <dbReference type="EMBL" id="KAF1807037.1"/>
    </source>
</evidence>
<dbReference type="InterPro" id="IPR043128">
    <property type="entry name" value="Rev_trsase/Diguanyl_cyclase"/>
</dbReference>
<feature type="non-terminal residue" evidence="1">
    <location>
        <position position="145"/>
    </location>
</feature>
<organism evidence="1 2">
    <name type="scientific">Mucor circinelloides f. lusitanicus</name>
    <name type="common">Mucor racemosus var. lusitanicus</name>
    <dbReference type="NCBI Taxonomy" id="29924"/>
    <lineage>
        <taxon>Eukaryota</taxon>
        <taxon>Fungi</taxon>
        <taxon>Fungi incertae sedis</taxon>
        <taxon>Mucoromycota</taxon>
        <taxon>Mucoromycotina</taxon>
        <taxon>Mucoromycetes</taxon>
        <taxon>Mucorales</taxon>
        <taxon>Mucorineae</taxon>
        <taxon>Mucoraceae</taxon>
        <taxon>Mucor</taxon>
    </lineage>
</organism>
<reference evidence="1 2" key="1">
    <citation type="submission" date="2019-09" db="EMBL/GenBank/DDBJ databases">
        <authorList>
            <consortium name="DOE Joint Genome Institute"/>
            <person name="Mondo S.J."/>
            <person name="Navarro-Mendoza M.I."/>
            <person name="Perez-Arques C."/>
            <person name="Panchal S."/>
            <person name="Nicolas F.E."/>
            <person name="Ganguly P."/>
            <person name="Pangilinan J."/>
            <person name="Grigoriev I."/>
            <person name="Heitman J."/>
            <person name="Sanya K."/>
            <person name="Garre V."/>
        </authorList>
    </citation>
    <scope>NUCLEOTIDE SEQUENCE [LARGE SCALE GENOMIC DNA]</scope>
    <source>
        <strain evidence="1 2">MU402</strain>
    </source>
</reference>
<dbReference type="Gene3D" id="3.30.70.270">
    <property type="match status" value="1"/>
</dbReference>
<dbReference type="EMBL" id="JAAECE010000001">
    <property type="protein sequence ID" value="KAF1807037.1"/>
    <property type="molecule type" value="Genomic_DNA"/>
</dbReference>
<comment type="caution">
    <text evidence="1">The sequence shown here is derived from an EMBL/GenBank/DDBJ whole genome shotgun (WGS) entry which is preliminary data.</text>
</comment>
<evidence type="ECO:0000313" key="2">
    <source>
        <dbReference type="Proteomes" id="UP000469890"/>
    </source>
</evidence>
<sequence length="145" mass="17109">VSDARKLTNFHFWPVPTASKQVMKYLRLCNYFRNVTLRFIKLTAAPLDALRNYKSVDGLWTVTHTKDFFESLLQAALSYPAVALSLVDFCFFRLHVATDASASYCHWWYHLLYYQIKRSVVHYVVMTSRKRSLSSEMSYFTTRRD</sequence>
<gene>
    <name evidence="1" type="ORF">FB192DRAFT_1260873</name>
</gene>
<accession>A0A8H4BTA2</accession>
<feature type="non-terminal residue" evidence="1">
    <location>
        <position position="1"/>
    </location>
</feature>
<protein>
    <submittedName>
        <fullName evidence="1">Uncharacterized protein</fullName>
    </submittedName>
</protein>
<proteinExistence type="predicted"/>
<dbReference type="Proteomes" id="UP000469890">
    <property type="component" value="Unassembled WGS sequence"/>
</dbReference>
<dbReference type="AlphaFoldDB" id="A0A8H4BTA2"/>
<name>A0A8H4BTA2_MUCCL</name>